<evidence type="ECO:0000313" key="3">
    <source>
        <dbReference type="EMBL" id="GLQ07641.1"/>
    </source>
</evidence>
<reference evidence="3" key="2">
    <citation type="submission" date="2023-01" db="EMBL/GenBank/DDBJ databases">
        <title>Draft genome sequence of Sneathiella chinensis strain NBRC 103408.</title>
        <authorList>
            <person name="Sun Q."/>
            <person name="Mori K."/>
        </authorList>
    </citation>
    <scope>NUCLEOTIDE SEQUENCE</scope>
    <source>
        <strain evidence="3">NBRC 103408</strain>
    </source>
</reference>
<sequence length="131" mass="13702">MKTPVLFIAVTALLSVPLFHATAEPQSAGRNWSSSVGNQSAYERGIKSNTADMIAKAKGGFYDGFNTYNSYYSSTNIGSQIIISDSVITGAEVGAINCGPVTTQAQLDENNLNQTDSTGDNTCDVGGSHAD</sequence>
<evidence type="ECO:0000256" key="2">
    <source>
        <dbReference type="SAM" id="SignalP"/>
    </source>
</evidence>
<feature type="chain" id="PRO_5045597367" evidence="2">
    <location>
        <begin position="24"/>
        <end position="131"/>
    </location>
</feature>
<dbReference type="Proteomes" id="UP001161409">
    <property type="component" value="Unassembled WGS sequence"/>
</dbReference>
<accession>A0ABQ5U8B1</accession>
<reference evidence="3" key="1">
    <citation type="journal article" date="2014" name="Int. J. Syst. Evol. Microbiol.">
        <title>Complete genome of a new Firmicutes species belonging to the dominant human colonic microbiota ('Ruminococcus bicirculans') reveals two chromosomes and a selective capacity to utilize plant glucans.</title>
        <authorList>
            <consortium name="NISC Comparative Sequencing Program"/>
            <person name="Wegmann U."/>
            <person name="Louis P."/>
            <person name="Goesmann A."/>
            <person name="Henrissat B."/>
            <person name="Duncan S.H."/>
            <person name="Flint H.J."/>
        </authorList>
    </citation>
    <scope>NUCLEOTIDE SEQUENCE</scope>
    <source>
        <strain evidence="3">NBRC 103408</strain>
    </source>
</reference>
<feature type="compositionally biased region" description="Polar residues" evidence="1">
    <location>
        <begin position="111"/>
        <end position="121"/>
    </location>
</feature>
<dbReference type="EMBL" id="BSNF01000008">
    <property type="protein sequence ID" value="GLQ07641.1"/>
    <property type="molecule type" value="Genomic_DNA"/>
</dbReference>
<proteinExistence type="predicted"/>
<organism evidence="3 4">
    <name type="scientific">Sneathiella chinensis</name>
    <dbReference type="NCBI Taxonomy" id="349750"/>
    <lineage>
        <taxon>Bacteria</taxon>
        <taxon>Pseudomonadati</taxon>
        <taxon>Pseudomonadota</taxon>
        <taxon>Alphaproteobacteria</taxon>
        <taxon>Sneathiellales</taxon>
        <taxon>Sneathiellaceae</taxon>
        <taxon>Sneathiella</taxon>
    </lineage>
</organism>
<protein>
    <submittedName>
        <fullName evidence="3">Uncharacterized protein</fullName>
    </submittedName>
</protein>
<comment type="caution">
    <text evidence="3">The sequence shown here is derived from an EMBL/GenBank/DDBJ whole genome shotgun (WGS) entry which is preliminary data.</text>
</comment>
<evidence type="ECO:0000313" key="4">
    <source>
        <dbReference type="Proteomes" id="UP001161409"/>
    </source>
</evidence>
<gene>
    <name evidence="3" type="ORF">GCM10007924_28620</name>
</gene>
<feature type="region of interest" description="Disordered" evidence="1">
    <location>
        <begin position="111"/>
        <end position="131"/>
    </location>
</feature>
<evidence type="ECO:0000256" key="1">
    <source>
        <dbReference type="SAM" id="MobiDB-lite"/>
    </source>
</evidence>
<dbReference type="RefSeq" id="WP_169561699.1">
    <property type="nucleotide sequence ID" value="NZ_BSNF01000008.1"/>
</dbReference>
<feature type="signal peptide" evidence="2">
    <location>
        <begin position="1"/>
        <end position="23"/>
    </location>
</feature>
<keyword evidence="4" id="KW-1185">Reference proteome</keyword>
<name>A0ABQ5U8B1_9PROT</name>
<keyword evidence="2" id="KW-0732">Signal</keyword>